<dbReference type="EC" id="6.3.4.15" evidence="5"/>
<feature type="domain" description="BPL/LPL catalytic" evidence="7">
    <location>
        <begin position="1"/>
        <end position="211"/>
    </location>
</feature>
<dbReference type="AlphaFoldDB" id="A0AAW6T827"/>
<organism evidence="8 9">
    <name type="scientific">Ruicaihuangia caeni</name>
    <dbReference type="NCBI Taxonomy" id="3042517"/>
    <lineage>
        <taxon>Bacteria</taxon>
        <taxon>Bacillati</taxon>
        <taxon>Actinomycetota</taxon>
        <taxon>Actinomycetes</taxon>
        <taxon>Micrococcales</taxon>
        <taxon>Microbacteriaceae</taxon>
        <taxon>Ruicaihuangia</taxon>
    </lineage>
</organism>
<accession>A0AAW6T827</accession>
<dbReference type="InterPro" id="IPR003142">
    <property type="entry name" value="BPL_C"/>
</dbReference>
<dbReference type="PROSITE" id="PS51733">
    <property type="entry name" value="BPL_LPL_CATALYTIC"/>
    <property type="match status" value="1"/>
</dbReference>
<comment type="caution">
    <text evidence="8">The sequence shown here is derived from an EMBL/GenBank/DDBJ whole genome shotgun (WGS) entry which is preliminary data.</text>
</comment>
<dbReference type="InterPro" id="IPR045864">
    <property type="entry name" value="aa-tRNA-synth_II/BPL/LPL"/>
</dbReference>
<dbReference type="Gene3D" id="2.30.30.100">
    <property type="match status" value="1"/>
</dbReference>
<dbReference type="PANTHER" id="PTHR12835">
    <property type="entry name" value="BIOTIN PROTEIN LIGASE"/>
    <property type="match status" value="1"/>
</dbReference>
<evidence type="ECO:0000256" key="6">
    <source>
        <dbReference type="SAM" id="MobiDB-lite"/>
    </source>
</evidence>
<dbReference type="CDD" id="cd16442">
    <property type="entry name" value="BPL"/>
    <property type="match status" value="1"/>
</dbReference>
<dbReference type="Gene3D" id="3.30.930.10">
    <property type="entry name" value="Bira Bifunctional Protein, Domain 2"/>
    <property type="match status" value="1"/>
</dbReference>
<keyword evidence="4" id="KW-0092">Biotin</keyword>
<evidence type="ECO:0000256" key="5">
    <source>
        <dbReference type="ARBA" id="ARBA00024227"/>
    </source>
</evidence>
<dbReference type="GO" id="GO:0005737">
    <property type="term" value="C:cytoplasm"/>
    <property type="evidence" value="ECO:0007669"/>
    <property type="project" value="TreeGrafter"/>
</dbReference>
<name>A0AAW6T827_9MICO</name>
<dbReference type="Proteomes" id="UP001321506">
    <property type="component" value="Unassembled WGS sequence"/>
</dbReference>
<proteinExistence type="predicted"/>
<feature type="region of interest" description="Disordered" evidence="6">
    <location>
        <begin position="1"/>
        <end position="28"/>
    </location>
</feature>
<sequence length="287" mass="29984">MQFSRSRQRFPQLRVVDSSPSTNDELRGSKVPDFSIVVTDHQTAGRGRLGRSWISPAGQTLAVSVLLRPRDGAGRPVALDHIGWLPLLAGLAMAEAVEATLQAHGSAARVGLKWPNDVQIAGLKASGILSELDRDAVVVGAGLNVAIPAESLPTPVSTSLALHLGRATGSGAGRVSSAASSDAGPSAFGPSTAELCDIALLAFLERFEELYRRYCAHGGDADAAGLRAEVTEACTTVGEPVLVHLPGDQRLRGTAEGIDHSGRLLVRAEDGVEHAVAAGDITHLRYE</sequence>
<evidence type="ECO:0000256" key="2">
    <source>
        <dbReference type="ARBA" id="ARBA00022741"/>
    </source>
</evidence>
<keyword evidence="1 8" id="KW-0436">Ligase</keyword>
<dbReference type="GO" id="GO:0005524">
    <property type="term" value="F:ATP binding"/>
    <property type="evidence" value="ECO:0007669"/>
    <property type="project" value="UniProtKB-KW"/>
</dbReference>
<evidence type="ECO:0000313" key="8">
    <source>
        <dbReference type="EMBL" id="MDI2099384.1"/>
    </source>
</evidence>
<gene>
    <name evidence="8" type="ORF">QF206_10460</name>
</gene>
<dbReference type="GO" id="GO:0004077">
    <property type="term" value="F:biotin--[biotin carboxyl-carrier protein] ligase activity"/>
    <property type="evidence" value="ECO:0007669"/>
    <property type="project" value="UniProtKB-EC"/>
</dbReference>
<dbReference type="PANTHER" id="PTHR12835:SF5">
    <property type="entry name" value="BIOTIN--PROTEIN LIGASE"/>
    <property type="match status" value="1"/>
</dbReference>
<evidence type="ECO:0000313" key="9">
    <source>
        <dbReference type="Proteomes" id="UP001321506"/>
    </source>
</evidence>
<protein>
    <recommendedName>
        <fullName evidence="5">biotin--[biotin carboxyl-carrier protein] ligase</fullName>
        <ecNumber evidence="5">6.3.4.15</ecNumber>
    </recommendedName>
</protein>
<evidence type="ECO:0000259" key="7">
    <source>
        <dbReference type="PROSITE" id="PS51733"/>
    </source>
</evidence>
<evidence type="ECO:0000256" key="4">
    <source>
        <dbReference type="ARBA" id="ARBA00023267"/>
    </source>
</evidence>
<reference evidence="8 9" key="1">
    <citation type="submission" date="2023-04" db="EMBL/GenBank/DDBJ databases">
        <title>Klugiella caeni sp. nov. isolated from the sludge of biochemical tank.</title>
        <authorList>
            <person name="Geng K."/>
        </authorList>
    </citation>
    <scope>NUCLEOTIDE SEQUENCE [LARGE SCALE GENOMIC DNA]</scope>
    <source>
        <strain evidence="8 9">YN-L-19</strain>
    </source>
</reference>
<evidence type="ECO:0000256" key="1">
    <source>
        <dbReference type="ARBA" id="ARBA00022598"/>
    </source>
</evidence>
<dbReference type="InterPro" id="IPR004143">
    <property type="entry name" value="BPL_LPL_catalytic"/>
</dbReference>
<dbReference type="Pfam" id="PF02237">
    <property type="entry name" value="BPL_C"/>
    <property type="match status" value="1"/>
</dbReference>
<keyword evidence="2" id="KW-0547">Nucleotide-binding</keyword>
<keyword evidence="9" id="KW-1185">Reference proteome</keyword>
<dbReference type="SUPFAM" id="SSF55681">
    <property type="entry name" value="Class II aaRS and biotin synthetases"/>
    <property type="match status" value="1"/>
</dbReference>
<dbReference type="RefSeq" id="WP_281489169.1">
    <property type="nucleotide sequence ID" value="NZ_JASATX010000004.1"/>
</dbReference>
<evidence type="ECO:0000256" key="3">
    <source>
        <dbReference type="ARBA" id="ARBA00022840"/>
    </source>
</evidence>
<dbReference type="InterPro" id="IPR004408">
    <property type="entry name" value="Biotin_CoA_COase_ligase"/>
</dbReference>
<dbReference type="InterPro" id="IPR008988">
    <property type="entry name" value="Transcriptional_repressor_C"/>
</dbReference>
<dbReference type="Pfam" id="PF03099">
    <property type="entry name" value="BPL_LplA_LipB"/>
    <property type="match status" value="1"/>
</dbReference>
<keyword evidence="3" id="KW-0067">ATP-binding</keyword>
<dbReference type="NCBIfam" id="TIGR00121">
    <property type="entry name" value="birA_ligase"/>
    <property type="match status" value="1"/>
</dbReference>
<dbReference type="EMBL" id="JASATX010000004">
    <property type="protein sequence ID" value="MDI2099384.1"/>
    <property type="molecule type" value="Genomic_DNA"/>
</dbReference>
<dbReference type="SUPFAM" id="SSF50037">
    <property type="entry name" value="C-terminal domain of transcriptional repressors"/>
    <property type="match status" value="1"/>
</dbReference>